<reference evidence="11" key="1">
    <citation type="submission" date="2022-05" db="EMBL/GenBank/DDBJ databases">
        <title>Sphingomonas sp. strain MG17 Genome sequencing and assembly.</title>
        <authorList>
            <person name="Kim I."/>
        </authorList>
    </citation>
    <scope>NUCLEOTIDE SEQUENCE</scope>
    <source>
        <strain evidence="11">MG17</strain>
    </source>
</reference>
<dbReference type="CDD" id="cd10030">
    <property type="entry name" value="UDG-F4_TTUDGA_SPO1dp_like"/>
    <property type="match status" value="1"/>
</dbReference>
<evidence type="ECO:0000259" key="10">
    <source>
        <dbReference type="SMART" id="SM00986"/>
    </source>
</evidence>
<keyword evidence="9" id="KW-0234">DNA repair</keyword>
<dbReference type="GO" id="GO:0097506">
    <property type="term" value="F:deaminated base DNA N-glycosylase activity"/>
    <property type="evidence" value="ECO:0007669"/>
    <property type="project" value="UniProtKB-ARBA"/>
</dbReference>
<dbReference type="GO" id="GO:0006281">
    <property type="term" value="P:DNA repair"/>
    <property type="evidence" value="ECO:0007669"/>
    <property type="project" value="UniProtKB-KW"/>
</dbReference>
<evidence type="ECO:0000256" key="2">
    <source>
        <dbReference type="ARBA" id="ARBA00019403"/>
    </source>
</evidence>
<sequence>MRVVTLAAEDDFEGWRDAARALAAAQVPADDVVWQVGDAPADLFGDEAVLGGSDAALRVPRRFVELAREVVLHSDPERFALLYTLLTRIAADPHVVDDSADPLLQRLERMAKGVRRDIHKMRAFLRFREVTDDAGARFVAWFEPEHHIVRANARFFVDRFNSMRWSILTPEISLHWDGETLSEGPGASKTDAPQDDPTEAVWKSYYASIFNPARLKTGAMLKEMPRKYWKNMPETALVPELIKGARARETAMVKTARAAPARNSLAAWEALRDEAAHCTRCHLYQHATQTVFGEGPVDAPLMLVGEQPGDQEDLAGRPFVGPAGQLLDRALAEAGIDRGTAYLTNAVKHFKFEPRGKRRIHSKPDAGEITACRWWIEQELLLVRPQVVVALGATAARSLLGRTVTIARERGHAIALPEGGEARITVHPSFLLRIPEEDRKAKEYARFVEDLRAAAARL</sequence>
<keyword evidence="3" id="KW-0004">4Fe-4S</keyword>
<evidence type="ECO:0000256" key="8">
    <source>
        <dbReference type="ARBA" id="ARBA00023014"/>
    </source>
</evidence>
<keyword evidence="5" id="KW-0227">DNA damage</keyword>
<dbReference type="InterPro" id="IPR005273">
    <property type="entry name" value="Ura-DNA_glyco_family4"/>
</dbReference>
<protein>
    <recommendedName>
        <fullName evidence="2">Type-4 uracil-DNA glycosylase</fullName>
    </recommendedName>
</protein>
<evidence type="ECO:0000256" key="7">
    <source>
        <dbReference type="ARBA" id="ARBA00023004"/>
    </source>
</evidence>
<evidence type="ECO:0000256" key="1">
    <source>
        <dbReference type="ARBA" id="ARBA00006521"/>
    </source>
</evidence>
<dbReference type="Pfam" id="PF13566">
    <property type="entry name" value="DUF4130"/>
    <property type="match status" value="1"/>
</dbReference>
<dbReference type="InterPro" id="IPR036895">
    <property type="entry name" value="Uracil-DNA_glycosylase-like_sf"/>
</dbReference>
<dbReference type="Gene3D" id="3.40.470.10">
    <property type="entry name" value="Uracil-DNA glycosylase-like domain"/>
    <property type="match status" value="1"/>
</dbReference>
<keyword evidence="8" id="KW-0411">Iron-sulfur</keyword>
<evidence type="ECO:0000313" key="11">
    <source>
        <dbReference type="EMBL" id="MCP3730463.1"/>
    </source>
</evidence>
<keyword evidence="4" id="KW-0479">Metal-binding</keyword>
<keyword evidence="7" id="KW-0408">Iron</keyword>
<dbReference type="InterPro" id="IPR023875">
    <property type="entry name" value="DNA_repair_put"/>
</dbReference>
<dbReference type="SUPFAM" id="SSF52141">
    <property type="entry name" value="Uracil-DNA glycosylase-like"/>
    <property type="match status" value="1"/>
</dbReference>
<evidence type="ECO:0000256" key="3">
    <source>
        <dbReference type="ARBA" id="ARBA00022485"/>
    </source>
</evidence>
<dbReference type="RefSeq" id="WP_254292595.1">
    <property type="nucleotide sequence ID" value="NZ_JAMLDX010000005.1"/>
</dbReference>
<evidence type="ECO:0000313" key="12">
    <source>
        <dbReference type="Proteomes" id="UP001139451"/>
    </source>
</evidence>
<dbReference type="GO" id="GO:0051539">
    <property type="term" value="F:4 iron, 4 sulfur cluster binding"/>
    <property type="evidence" value="ECO:0007669"/>
    <property type="project" value="UniProtKB-KW"/>
</dbReference>
<organism evidence="11 12">
    <name type="scientific">Sphingomonas tagetis</name>
    <dbReference type="NCBI Taxonomy" id="2949092"/>
    <lineage>
        <taxon>Bacteria</taxon>
        <taxon>Pseudomonadati</taxon>
        <taxon>Pseudomonadota</taxon>
        <taxon>Alphaproteobacteria</taxon>
        <taxon>Sphingomonadales</taxon>
        <taxon>Sphingomonadaceae</taxon>
        <taxon>Sphingomonas</taxon>
    </lineage>
</organism>
<dbReference type="Proteomes" id="UP001139451">
    <property type="component" value="Unassembled WGS sequence"/>
</dbReference>
<dbReference type="InterPro" id="IPR025404">
    <property type="entry name" value="DUF4130"/>
</dbReference>
<dbReference type="NCBIfam" id="TIGR03914">
    <property type="entry name" value="UDG_fam_dom"/>
    <property type="match status" value="1"/>
</dbReference>
<keyword evidence="12" id="KW-1185">Reference proteome</keyword>
<gene>
    <name evidence="11" type="ORF">M9978_08475</name>
</gene>
<dbReference type="InterPro" id="IPR051536">
    <property type="entry name" value="UDG_Type-4/5"/>
</dbReference>
<accession>A0A9X2HGP1</accession>
<proteinExistence type="inferred from homology"/>
<dbReference type="PANTHER" id="PTHR33693">
    <property type="entry name" value="TYPE-5 URACIL-DNA GLYCOSYLASE"/>
    <property type="match status" value="1"/>
</dbReference>
<dbReference type="Pfam" id="PF03167">
    <property type="entry name" value="UDG"/>
    <property type="match status" value="1"/>
</dbReference>
<dbReference type="NCBIfam" id="TIGR03915">
    <property type="entry name" value="SAM_7_link_chp"/>
    <property type="match status" value="1"/>
</dbReference>
<keyword evidence="6" id="KW-0378">Hydrolase</keyword>
<evidence type="ECO:0000256" key="5">
    <source>
        <dbReference type="ARBA" id="ARBA00022763"/>
    </source>
</evidence>
<evidence type="ECO:0000256" key="9">
    <source>
        <dbReference type="ARBA" id="ARBA00023204"/>
    </source>
</evidence>
<comment type="caution">
    <text evidence="11">The sequence shown here is derived from an EMBL/GenBank/DDBJ whole genome shotgun (WGS) entry which is preliminary data.</text>
</comment>
<comment type="similarity">
    <text evidence="1">Belongs to the uracil-DNA glycosylase (UDG) superfamily. Type 4 (UDGa) family.</text>
</comment>
<evidence type="ECO:0000256" key="6">
    <source>
        <dbReference type="ARBA" id="ARBA00022801"/>
    </source>
</evidence>
<dbReference type="PANTHER" id="PTHR33693:SF9">
    <property type="entry name" value="TYPE-4 URACIL-DNA GLYCOSYLASE"/>
    <property type="match status" value="1"/>
</dbReference>
<dbReference type="NCBIfam" id="TIGR00758">
    <property type="entry name" value="UDG_fam4"/>
    <property type="match status" value="1"/>
</dbReference>
<evidence type="ECO:0000256" key="4">
    <source>
        <dbReference type="ARBA" id="ARBA00022723"/>
    </source>
</evidence>
<dbReference type="GO" id="GO:0046872">
    <property type="term" value="F:metal ion binding"/>
    <property type="evidence" value="ECO:0007669"/>
    <property type="project" value="UniProtKB-KW"/>
</dbReference>
<feature type="domain" description="Uracil-DNA glycosylase-like" evidence="10">
    <location>
        <begin position="292"/>
        <end position="452"/>
    </location>
</feature>
<dbReference type="SMART" id="SM00986">
    <property type="entry name" value="UDG"/>
    <property type="match status" value="1"/>
</dbReference>
<dbReference type="InterPro" id="IPR005122">
    <property type="entry name" value="Uracil-DNA_glycosylase-like"/>
</dbReference>
<dbReference type="EMBL" id="JAMLDX010000005">
    <property type="protein sequence ID" value="MCP3730463.1"/>
    <property type="molecule type" value="Genomic_DNA"/>
</dbReference>
<name>A0A9X2HGP1_9SPHN</name>
<dbReference type="SMART" id="SM00987">
    <property type="entry name" value="UreE_C"/>
    <property type="match status" value="1"/>
</dbReference>
<dbReference type="AlphaFoldDB" id="A0A9X2HGP1"/>